<evidence type="ECO:0000256" key="2">
    <source>
        <dbReference type="ARBA" id="ARBA00022603"/>
    </source>
</evidence>
<evidence type="ECO:0000256" key="8">
    <source>
        <dbReference type="ARBA" id="ARBA00054536"/>
    </source>
</evidence>
<dbReference type="PANTHER" id="PTHR12176:SF78">
    <property type="entry name" value="EEF1A LYSINE AND N-TERMINAL METHYLTRANSFERASE"/>
    <property type="match status" value="1"/>
</dbReference>
<dbReference type="AlphaFoldDB" id="A0A182JXL9"/>
<dbReference type="Gene3D" id="3.40.50.150">
    <property type="entry name" value="Vaccinia Virus protein VP39"/>
    <property type="match status" value="2"/>
</dbReference>
<dbReference type="GO" id="GO:0032259">
    <property type="term" value="P:methylation"/>
    <property type="evidence" value="ECO:0007669"/>
    <property type="project" value="UniProtKB-KW"/>
</dbReference>
<name>A0A182JXL9_9DIPT</name>
<evidence type="ECO:0000256" key="5">
    <source>
        <dbReference type="ARBA" id="ARBA00048653"/>
    </source>
</evidence>
<evidence type="ECO:0000256" key="3">
    <source>
        <dbReference type="ARBA" id="ARBA00022679"/>
    </source>
</evidence>
<protein>
    <recommendedName>
        <fullName evidence="9">eEF1A lysine and N-terminal methyltransferase homolog</fullName>
    </recommendedName>
</protein>
<dbReference type="Pfam" id="PF08241">
    <property type="entry name" value="Methyltransf_11"/>
    <property type="match status" value="1"/>
</dbReference>
<dbReference type="InterPro" id="IPR051419">
    <property type="entry name" value="Lys/N-term_MeTrsfase_sf"/>
</dbReference>
<dbReference type="Proteomes" id="UP000075881">
    <property type="component" value="Unassembled WGS sequence"/>
</dbReference>
<dbReference type="SUPFAM" id="SSF53335">
    <property type="entry name" value="S-adenosyl-L-methionine-dependent methyltransferases"/>
    <property type="match status" value="2"/>
</dbReference>
<comment type="function">
    <text evidence="8">Dual methyltransferase. It catalyzes N-terminal methylation of target proteins via its C-terminus. It catalyzes dimethylation on lysine residues of target proteins via its N-terminus.</text>
</comment>
<feature type="domain" description="Methyltransferase type 11" evidence="10">
    <location>
        <begin position="53"/>
        <end position="158"/>
    </location>
</feature>
<comment type="catalytic activity">
    <reaction evidence="5">
        <text>N(6)-methyl-L-lysyl-[protein] + S-adenosyl-L-methionine = N(6),N(6)-dimethyl-L-lysyl-[protein] + S-adenosyl-L-homocysteine + H(+)</text>
        <dbReference type="Rhea" id="RHEA:54196"/>
        <dbReference type="Rhea" id="RHEA-COMP:13053"/>
        <dbReference type="Rhea" id="RHEA-COMP:13827"/>
        <dbReference type="ChEBI" id="CHEBI:15378"/>
        <dbReference type="ChEBI" id="CHEBI:57856"/>
        <dbReference type="ChEBI" id="CHEBI:59789"/>
        <dbReference type="ChEBI" id="CHEBI:61929"/>
        <dbReference type="ChEBI" id="CHEBI:61976"/>
    </reaction>
</comment>
<keyword evidence="2" id="KW-0489">Methyltransferase</keyword>
<comment type="catalytic activity">
    <reaction evidence="6">
        <text>L-lysyl-[protein] + S-adenosyl-L-methionine = N(6)-methyl-L-lysyl-[protein] + S-adenosyl-L-homocysteine + H(+)</text>
        <dbReference type="Rhea" id="RHEA:51736"/>
        <dbReference type="Rhea" id="RHEA-COMP:9752"/>
        <dbReference type="Rhea" id="RHEA-COMP:13053"/>
        <dbReference type="ChEBI" id="CHEBI:15378"/>
        <dbReference type="ChEBI" id="CHEBI:29969"/>
        <dbReference type="ChEBI" id="CHEBI:57856"/>
        <dbReference type="ChEBI" id="CHEBI:59789"/>
        <dbReference type="ChEBI" id="CHEBI:61929"/>
    </reaction>
</comment>
<dbReference type="FunFam" id="3.40.50.150:FF:000462">
    <property type="entry name" value="Methyltransferase-like protein 13"/>
    <property type="match status" value="1"/>
</dbReference>
<proteinExistence type="inferred from homology"/>
<keyword evidence="12" id="KW-1185">Reference proteome</keyword>
<dbReference type="FunFam" id="3.40.50.150:FF:000110">
    <property type="entry name" value="methyltransferase-like protein 13 isoform X1"/>
    <property type="match status" value="1"/>
</dbReference>
<dbReference type="GO" id="GO:0008757">
    <property type="term" value="F:S-adenosylmethionine-dependent methyltransferase activity"/>
    <property type="evidence" value="ECO:0007669"/>
    <property type="project" value="InterPro"/>
</dbReference>
<dbReference type="EnsemblMetazoa" id="ACHR003251-RA">
    <property type="protein sequence ID" value="ACHR003251-PA"/>
    <property type="gene ID" value="ACHR003251"/>
</dbReference>
<dbReference type="PANTHER" id="PTHR12176">
    <property type="entry name" value="SAM-DEPENDENT METHYLTRANSFERASE SUPERFAMILY PROTEIN"/>
    <property type="match status" value="1"/>
</dbReference>
<dbReference type="STRING" id="43041.A0A182JXL9"/>
<organism evidence="11 12">
    <name type="scientific">Anopheles christyi</name>
    <dbReference type="NCBI Taxonomy" id="43041"/>
    <lineage>
        <taxon>Eukaryota</taxon>
        <taxon>Metazoa</taxon>
        <taxon>Ecdysozoa</taxon>
        <taxon>Arthropoda</taxon>
        <taxon>Hexapoda</taxon>
        <taxon>Insecta</taxon>
        <taxon>Pterygota</taxon>
        <taxon>Neoptera</taxon>
        <taxon>Endopterygota</taxon>
        <taxon>Diptera</taxon>
        <taxon>Nematocera</taxon>
        <taxon>Culicoidea</taxon>
        <taxon>Culicidae</taxon>
        <taxon>Anophelinae</taxon>
        <taxon>Anopheles</taxon>
    </lineage>
</organism>
<dbReference type="CDD" id="cd02440">
    <property type="entry name" value="AdoMet_MTases"/>
    <property type="match status" value="1"/>
</dbReference>
<evidence type="ECO:0000313" key="12">
    <source>
        <dbReference type="Proteomes" id="UP000075881"/>
    </source>
</evidence>
<comment type="catalytic activity">
    <reaction evidence="7">
        <text>N-terminal glycyl-L-lysyl-L-glutamyl-[protein] + 3 S-adenosyl-L-methionine = N-terminal N,N,N-trimethyl-glycyl-L-lysyl-L-glutamyl-[protein] + 3 S-adenosyl-L-homocysteine + 3 H(+)</text>
        <dbReference type="Rhea" id="RHEA:58440"/>
        <dbReference type="Rhea" id="RHEA-COMP:15140"/>
        <dbReference type="Rhea" id="RHEA-COMP:15143"/>
        <dbReference type="ChEBI" id="CHEBI:15378"/>
        <dbReference type="ChEBI" id="CHEBI:57856"/>
        <dbReference type="ChEBI" id="CHEBI:59789"/>
        <dbReference type="ChEBI" id="CHEBI:142597"/>
        <dbReference type="ChEBI" id="CHEBI:142600"/>
    </reaction>
</comment>
<comment type="similarity">
    <text evidence="1">Belongs to the methyltransferase superfamily.</text>
</comment>
<accession>A0A182JXL9</accession>
<evidence type="ECO:0000259" key="10">
    <source>
        <dbReference type="Pfam" id="PF08241"/>
    </source>
</evidence>
<evidence type="ECO:0000256" key="9">
    <source>
        <dbReference type="ARBA" id="ARBA00074872"/>
    </source>
</evidence>
<dbReference type="VEuPathDB" id="VectorBase:ACHR003251"/>
<dbReference type="InterPro" id="IPR013216">
    <property type="entry name" value="Methyltransf_11"/>
</dbReference>
<keyword evidence="3" id="KW-0808">Transferase</keyword>
<sequence length="680" mass="75494">MNLLPKSTADFGSTEYWNNFFRKRGKQAFEWYGEYPELCTQLHQYIKPKDEILVVGCGNSKLSMDLYDVGFKKITNIDISPVVIKQMQDANRFNRPEMTWNQMDATAMTFPNESFSVVLDKGTLDALFTDESTSVVTMVQKYFAEIGRVLRPAGRYVCISLLQEHILREVVNHFPAAHFMLRIVRCPDAGKGRGTEDSPNADGSSLVVFAIVATKLKNMPLRVLELGLAGSHIERVQRADELIAAVAATQKAAMVCNGLARGSIAGMAEVSLDLFSPSEKNLPRYTIHVLDQAPKRGNGKYAAFIVPQGRETEWLFATPVGRRKLQESAKFDRLAIVTLHRGHVYADLEAVKTELAESVKSLAPQGLQGTAIPYLSIGAEVGRRETIHTGHSELSGEYVVEEIAGENGRLLRRLVFLSNQSVVQSEAALKMARVRGSRAAQKVIDPGYLACQHHLFMTVGVQLAANMDRKSDNDFCPIAVVGLGGGGLCTFIRECLKKTTITAVEIDPEIEQIAVKYFGLTLDARLRVVIADGLQFLADEVARGAHYSALLFDVDSKDSSVGMSCPPAAFLERAVLANVRKLTGETGLFVLNLVCRNEALRETTVEALKQAFRYVLSYQLEEDVNEIFYCTDNERLKEVTNWQDLLRTAANDVNKMARKEKLTHEQELVDLSDFITALKI</sequence>
<evidence type="ECO:0000313" key="11">
    <source>
        <dbReference type="EnsemblMetazoa" id="ACHR003251-PA"/>
    </source>
</evidence>
<reference evidence="11" key="2">
    <citation type="submission" date="2020-05" db="UniProtKB">
        <authorList>
            <consortium name="EnsemblMetazoa"/>
        </authorList>
    </citation>
    <scope>IDENTIFICATION</scope>
    <source>
        <strain evidence="11">ACHKN1017</strain>
    </source>
</reference>
<evidence type="ECO:0000256" key="6">
    <source>
        <dbReference type="ARBA" id="ARBA00048985"/>
    </source>
</evidence>
<evidence type="ECO:0000256" key="7">
    <source>
        <dbReference type="ARBA" id="ARBA00050517"/>
    </source>
</evidence>
<evidence type="ECO:0000256" key="4">
    <source>
        <dbReference type="ARBA" id="ARBA00023268"/>
    </source>
</evidence>
<dbReference type="InterPro" id="IPR029063">
    <property type="entry name" value="SAM-dependent_MTases_sf"/>
</dbReference>
<keyword evidence="4" id="KW-0511">Multifunctional enzyme</keyword>
<reference evidence="12" key="1">
    <citation type="submission" date="2013-03" db="EMBL/GenBank/DDBJ databases">
        <title>The Genome Sequence of Anopheles christyi ACHKN1017.</title>
        <authorList>
            <consortium name="The Broad Institute Genomics Platform"/>
            <person name="Neafsey D.E."/>
            <person name="Besansky N."/>
            <person name="Walker B."/>
            <person name="Young S.K."/>
            <person name="Zeng Q."/>
            <person name="Gargeya S."/>
            <person name="Fitzgerald M."/>
            <person name="Haas B."/>
            <person name="Abouelleil A."/>
            <person name="Allen A.W."/>
            <person name="Alvarado L."/>
            <person name="Arachchi H.M."/>
            <person name="Berlin A.M."/>
            <person name="Chapman S.B."/>
            <person name="Gainer-Dewar J."/>
            <person name="Goldberg J."/>
            <person name="Griggs A."/>
            <person name="Gujja S."/>
            <person name="Hansen M."/>
            <person name="Howarth C."/>
            <person name="Imamovic A."/>
            <person name="Ireland A."/>
            <person name="Larimer J."/>
            <person name="McCowan C."/>
            <person name="Murphy C."/>
            <person name="Pearson M."/>
            <person name="Poon T.W."/>
            <person name="Priest M."/>
            <person name="Roberts A."/>
            <person name="Saif S."/>
            <person name="Shea T."/>
            <person name="Sisk P."/>
            <person name="Sykes S."/>
            <person name="Wortman J."/>
            <person name="Nusbaum C."/>
            <person name="Birren B."/>
        </authorList>
    </citation>
    <scope>NUCLEOTIDE SEQUENCE [LARGE SCALE GENOMIC DNA]</scope>
    <source>
        <strain evidence="12">ACHKN1017</strain>
    </source>
</reference>
<evidence type="ECO:0000256" key="1">
    <source>
        <dbReference type="ARBA" id="ARBA00008361"/>
    </source>
</evidence>